<evidence type="ECO:0000313" key="6">
    <source>
        <dbReference type="EMBL" id="SDM16814.1"/>
    </source>
</evidence>
<dbReference type="EMBL" id="LT629700">
    <property type="protein sequence ID" value="SDL57265.1"/>
    <property type="molecule type" value="Genomic_DNA"/>
</dbReference>
<dbReference type="InterPro" id="IPR002818">
    <property type="entry name" value="DJ-1/PfpI"/>
</dbReference>
<dbReference type="Proteomes" id="UP000199350">
    <property type="component" value="Chromosome I"/>
</dbReference>
<dbReference type="PANTHER" id="PTHR48094">
    <property type="entry name" value="PROTEIN/NUCLEIC ACID DEGLYCASE DJ-1-RELATED"/>
    <property type="match status" value="1"/>
</dbReference>
<dbReference type="CDD" id="cd03141">
    <property type="entry name" value="GATase1_Hsp31_like"/>
    <property type="match status" value="1"/>
</dbReference>
<dbReference type="InterPro" id="IPR029062">
    <property type="entry name" value="Class_I_gatase-like"/>
</dbReference>
<dbReference type="GO" id="GO:0019172">
    <property type="term" value="F:glyoxalase III activity"/>
    <property type="evidence" value="ECO:0007669"/>
    <property type="project" value="TreeGrafter"/>
</dbReference>
<reference evidence="6" key="1">
    <citation type="submission" date="2016-10" db="EMBL/GenBank/DDBJ databases">
        <authorList>
            <person name="de Groot N.N."/>
        </authorList>
    </citation>
    <scope>NUCLEOTIDE SEQUENCE [LARGE SCALE GENOMIC DNA]</scope>
    <source>
        <strain evidence="6">DSM 20632</strain>
    </source>
</reference>
<dbReference type="Pfam" id="PF01965">
    <property type="entry name" value="DJ-1_PfpI"/>
    <property type="match status" value="1"/>
</dbReference>
<evidence type="ECO:0000256" key="1">
    <source>
        <dbReference type="ARBA" id="ARBA00023016"/>
    </source>
</evidence>
<protein>
    <submittedName>
        <fullName evidence="6">Putative intracellular protease/amidase</fullName>
    </submittedName>
</protein>
<dbReference type="GO" id="GO:0008233">
    <property type="term" value="F:peptidase activity"/>
    <property type="evidence" value="ECO:0007669"/>
    <property type="project" value="UniProtKB-KW"/>
</dbReference>
<evidence type="ECO:0000256" key="2">
    <source>
        <dbReference type="ARBA" id="ARBA00023239"/>
    </source>
</evidence>
<dbReference type="GO" id="GO:0006508">
    <property type="term" value="P:proteolysis"/>
    <property type="evidence" value="ECO:0007669"/>
    <property type="project" value="UniProtKB-KW"/>
</dbReference>
<dbReference type="Gene3D" id="3.40.50.880">
    <property type="match status" value="1"/>
</dbReference>
<reference evidence="7" key="2">
    <citation type="submission" date="2016-10" db="EMBL/GenBank/DDBJ databases">
        <authorList>
            <person name="Varghese N."/>
            <person name="Submissions S."/>
        </authorList>
    </citation>
    <scope>NUCLEOTIDE SEQUENCE [LARGE SCALE GENOMIC DNA]</scope>
    <source>
        <strain evidence="7">DSM 20632</strain>
    </source>
</reference>
<dbReference type="GO" id="GO:0019243">
    <property type="term" value="P:methylglyoxal catabolic process to D-lactate via S-lactoyl-glutathione"/>
    <property type="evidence" value="ECO:0007669"/>
    <property type="project" value="TreeGrafter"/>
</dbReference>
<dbReference type="InterPro" id="IPR050325">
    <property type="entry name" value="Prot/Nucl_acid_deglycase"/>
</dbReference>
<keyword evidence="7" id="KW-1185">Reference proteome</keyword>
<organism evidence="6 7">
    <name type="scientific">Corynebacterium mycetoides</name>
    <dbReference type="NCBI Taxonomy" id="38302"/>
    <lineage>
        <taxon>Bacteria</taxon>
        <taxon>Bacillati</taxon>
        <taxon>Actinomycetota</taxon>
        <taxon>Actinomycetes</taxon>
        <taxon>Mycobacteriales</taxon>
        <taxon>Corynebacteriaceae</taxon>
        <taxon>Corynebacterium</taxon>
    </lineage>
</organism>
<comment type="similarity">
    <text evidence="3">Belongs to the peptidase C56 family. HSP31-like subfamily.</text>
</comment>
<keyword evidence="2" id="KW-0456">Lyase</keyword>
<name>A0A1G9R0R1_9CORY</name>
<sequence>MKFLAVATSTYRYQTSGYRTGLWLGEYTHFYDVLTEAGHTVDLASVQGGVVPLDPVSLMPPVIGMGDTDKRYEDGEFMKRLDNTPALADVDKDSYDGIYLTGGHGTMYDFTSETVREAVASFADAGKIVSAVCHGPAGLLNVTLADGSKLLDGKKVTGFTWAEEKVARRADNVPFSLEDELGAQAGEYSKGAVPMTEHVVVDGLLVTGQNPMSAAGVGKAVLELI</sequence>
<dbReference type="EMBL" id="LT629700">
    <property type="protein sequence ID" value="SDM16814.1"/>
    <property type="molecule type" value="Genomic_DNA"/>
</dbReference>
<keyword evidence="1" id="KW-0346">Stress response</keyword>
<dbReference type="OrthoDB" id="9792284at2"/>
<evidence type="ECO:0000313" key="5">
    <source>
        <dbReference type="EMBL" id="SDL57265.1"/>
    </source>
</evidence>
<gene>
    <name evidence="5" type="ORF">SAMN04488535_0017</name>
    <name evidence="6" type="ORF">SAMN04488535_2198</name>
</gene>
<dbReference type="RefSeq" id="WP_092147138.1">
    <property type="nucleotide sequence ID" value="NZ_LT629700.1"/>
</dbReference>
<accession>A0A1G9R0R1</accession>
<feature type="domain" description="DJ-1/PfpI" evidence="4">
    <location>
        <begin position="26"/>
        <end position="223"/>
    </location>
</feature>
<evidence type="ECO:0000313" key="7">
    <source>
        <dbReference type="Proteomes" id="UP000199350"/>
    </source>
</evidence>
<dbReference type="AlphaFoldDB" id="A0A1G9R0R1"/>
<evidence type="ECO:0000259" key="4">
    <source>
        <dbReference type="Pfam" id="PF01965"/>
    </source>
</evidence>
<evidence type="ECO:0000256" key="3">
    <source>
        <dbReference type="ARBA" id="ARBA00038493"/>
    </source>
</evidence>
<dbReference type="STRING" id="38302.SAMN04488535_0017"/>
<dbReference type="PANTHER" id="PTHR48094:SF11">
    <property type="entry name" value="GLUTATHIONE-INDEPENDENT GLYOXALASE HSP31-RELATED"/>
    <property type="match status" value="1"/>
</dbReference>
<keyword evidence="6" id="KW-0378">Hydrolase</keyword>
<proteinExistence type="inferred from homology"/>
<dbReference type="GO" id="GO:0005737">
    <property type="term" value="C:cytoplasm"/>
    <property type="evidence" value="ECO:0007669"/>
    <property type="project" value="TreeGrafter"/>
</dbReference>
<keyword evidence="6" id="KW-0645">Protease</keyword>
<dbReference type="SUPFAM" id="SSF52317">
    <property type="entry name" value="Class I glutamine amidotransferase-like"/>
    <property type="match status" value="1"/>
</dbReference>